<feature type="signal peptide" evidence="5">
    <location>
        <begin position="1"/>
        <end position="19"/>
    </location>
</feature>
<keyword evidence="4" id="KW-0624">Polysaccharide degradation</keyword>
<dbReference type="InterPro" id="IPR008965">
    <property type="entry name" value="CBM2/CBM3_carb-bd_dom_sf"/>
</dbReference>
<proteinExistence type="predicted"/>
<evidence type="ECO:0000313" key="7">
    <source>
        <dbReference type="EMBL" id="KTC65304.1"/>
    </source>
</evidence>
<evidence type="ECO:0000256" key="2">
    <source>
        <dbReference type="ARBA" id="ARBA00023277"/>
    </source>
</evidence>
<geneLocation type="plasmid" evidence="8 10">
    <name>24</name>
</geneLocation>
<dbReference type="EMBL" id="LNKA01000002">
    <property type="protein sequence ID" value="KTC65304.1"/>
    <property type="molecule type" value="Genomic_DNA"/>
</dbReference>
<dbReference type="STRING" id="45056.Lade_1326"/>
<gene>
    <name evidence="7" type="primary">celD</name>
    <name evidence="7" type="ORF">Lade_1326</name>
    <name evidence="8" type="ORF">NCTC12735_01692</name>
</gene>
<evidence type="ECO:0000256" key="5">
    <source>
        <dbReference type="SAM" id="SignalP"/>
    </source>
</evidence>
<keyword evidence="3 7" id="KW-0326">Glycosidase</keyword>
<dbReference type="SUPFAM" id="SSF48208">
    <property type="entry name" value="Six-hairpin glycosidases"/>
    <property type="match status" value="1"/>
</dbReference>
<dbReference type="RefSeq" id="WP_058462413.1">
    <property type="nucleotide sequence ID" value="NZ_CAAAHS010000017.1"/>
</dbReference>
<dbReference type="GO" id="GO:0030248">
    <property type="term" value="F:cellulose binding"/>
    <property type="evidence" value="ECO:0007669"/>
    <property type="project" value="InterPro"/>
</dbReference>
<dbReference type="Pfam" id="PF00759">
    <property type="entry name" value="Glyco_hydro_9"/>
    <property type="match status" value="1"/>
</dbReference>
<organism evidence="7 9">
    <name type="scientific">Legionella adelaidensis</name>
    <dbReference type="NCBI Taxonomy" id="45056"/>
    <lineage>
        <taxon>Bacteria</taxon>
        <taxon>Pseudomonadati</taxon>
        <taxon>Pseudomonadota</taxon>
        <taxon>Gammaproteobacteria</taxon>
        <taxon>Legionellales</taxon>
        <taxon>Legionellaceae</taxon>
        <taxon>Legionella</taxon>
    </lineage>
</organism>
<dbReference type="InterPro" id="IPR008928">
    <property type="entry name" value="6-hairpin_glycosidase_sf"/>
</dbReference>
<keyword evidence="9" id="KW-1185">Reference proteome</keyword>
<dbReference type="GO" id="GO:0008810">
    <property type="term" value="F:cellulase activity"/>
    <property type="evidence" value="ECO:0007669"/>
    <property type="project" value="UniProtKB-EC"/>
</dbReference>
<reference evidence="7 9" key="1">
    <citation type="submission" date="2015-11" db="EMBL/GenBank/DDBJ databases">
        <title>Identification of large and diverse effector repertoires of 38 Legionella species.</title>
        <authorList>
            <person name="Burstein D."/>
            <person name="Amaro F."/>
            <person name="Zusman T."/>
            <person name="Lifshitz Z."/>
            <person name="Cohen O."/>
            <person name="Gilbert J.A."/>
            <person name="Pupko T."/>
            <person name="Shuman H.A."/>
            <person name="Segal G."/>
        </authorList>
    </citation>
    <scope>NUCLEOTIDE SEQUENCE [LARGE SCALE GENOMIC DNA]</scope>
    <source>
        <strain evidence="7 9">1762-AUS-E</strain>
    </source>
</reference>
<dbReference type="PANTHER" id="PTHR22298">
    <property type="entry name" value="ENDO-1,4-BETA-GLUCANASE"/>
    <property type="match status" value="1"/>
</dbReference>
<evidence type="ECO:0000313" key="9">
    <source>
        <dbReference type="Proteomes" id="UP000054859"/>
    </source>
</evidence>
<dbReference type="SUPFAM" id="SSF49384">
    <property type="entry name" value="Carbohydrate-binding domain"/>
    <property type="match status" value="1"/>
</dbReference>
<reference evidence="8 10" key="2">
    <citation type="submission" date="2018-12" db="EMBL/GenBank/DDBJ databases">
        <authorList>
            <consortium name="Pathogen Informatics"/>
        </authorList>
    </citation>
    <scope>NUCLEOTIDE SEQUENCE [LARGE SCALE GENOMIC DNA]</scope>
    <source>
        <strain evidence="8 10">NCTC12735</strain>
        <plasmid evidence="10">24</plasmid>
    </source>
</reference>
<dbReference type="EC" id="3.2.1.4" evidence="7"/>
<dbReference type="InterPro" id="IPR036966">
    <property type="entry name" value="CBM3_sf"/>
</dbReference>
<dbReference type="AlphaFoldDB" id="A0A0W0R2M4"/>
<keyword evidence="5" id="KW-0732">Signal</keyword>
<dbReference type="PATRIC" id="fig|45056.6.peg.1370"/>
<evidence type="ECO:0000313" key="10">
    <source>
        <dbReference type="Proteomes" id="UP000281170"/>
    </source>
</evidence>
<keyword evidence="2" id="KW-0119">Carbohydrate metabolism</keyword>
<evidence type="ECO:0000259" key="6">
    <source>
        <dbReference type="Pfam" id="PF00759"/>
    </source>
</evidence>
<evidence type="ECO:0000256" key="4">
    <source>
        <dbReference type="ARBA" id="ARBA00023326"/>
    </source>
</evidence>
<keyword evidence="1 7" id="KW-0378">Hydrolase</keyword>
<dbReference type="InterPro" id="IPR012341">
    <property type="entry name" value="6hp_glycosidase-like_sf"/>
</dbReference>
<dbReference type="EMBL" id="LR134433">
    <property type="protein sequence ID" value="VEH86046.1"/>
    <property type="molecule type" value="Genomic_DNA"/>
</dbReference>
<evidence type="ECO:0000256" key="1">
    <source>
        <dbReference type="ARBA" id="ARBA00022801"/>
    </source>
</evidence>
<sequence length="690" mass="77096">MLRSIWIFIFSLTTCLTYAANLCSDFQANYAEALQKSLFFFDAQRSGKLPLNYPVSWRADSSLSHAQCTYYPFDSGQKIDLAGGFYDSGDNVKFGLPAAFAITNLAWGVIEFKQGFQQSDQLNHVLSNLRWGTDYLLKAWDSENKRLFVQVGVMEEDHNHYFMPYEILDIAHESQSSICKAAYIDANYPGSDIAGPTAAALAASSIVFQQNGDIDYAQKLLNAAKEIYAFGKQYQGLYGNAIVSQFGEVDAYENEEIKYATLGLGVGAAWLAMAGEKSYLEDAKIFLPVKDVSTLEGWTYTWQDQHYSGYLLLAHLLPSKEAALYQQTITKFLNYWVQKVPVGKEGVLKHIDQQKGGDLSETISTALFALTYNKFFPQDKNVAIYQKFAFDQLNYILGDNGQCFSYMVGYGKNWPHYIHHDTAQGGWQSGDSLKNPSPDRHTDYGALVGGPDQNDIFANNRAQYEQSEPMITANSLLQAVLGGLNELNPGTSLVNFPPVETKSSDEFFTTGAINFQSSEAKKSQIEIEVNMFNHSAWPARVIYEQTAYFFLNLADKPKSTPINSTTVQIAVKDEKATDQTNIKVSPLQLWDNNKSIYYFTVTSLKPTFPGGENTITGFDNVPSLRQMEIKIKLGWNHNFSQDYSFTSLPQGSGHVSRDFKDAINTIPVYGKTTITGTSEKLWGIEPVVAH</sequence>
<evidence type="ECO:0000256" key="3">
    <source>
        <dbReference type="ARBA" id="ARBA00023295"/>
    </source>
</evidence>
<feature type="chain" id="PRO_5036299183" evidence="5">
    <location>
        <begin position="20"/>
        <end position="690"/>
    </location>
</feature>
<feature type="domain" description="Glycoside hydrolase family 9" evidence="6">
    <location>
        <begin position="30"/>
        <end position="481"/>
    </location>
</feature>
<name>A0A0W0R2M4_9GAMM</name>
<dbReference type="InterPro" id="IPR001701">
    <property type="entry name" value="Glyco_hydro_9"/>
</dbReference>
<dbReference type="Gene3D" id="2.60.40.710">
    <property type="entry name" value="Endoglucanase-like"/>
    <property type="match status" value="1"/>
</dbReference>
<keyword evidence="8" id="KW-0614">Plasmid</keyword>
<dbReference type="OrthoDB" id="9808897at2"/>
<evidence type="ECO:0000313" key="8">
    <source>
        <dbReference type="EMBL" id="VEH86046.1"/>
    </source>
</evidence>
<dbReference type="Proteomes" id="UP000054859">
    <property type="component" value="Unassembled WGS sequence"/>
</dbReference>
<dbReference type="Proteomes" id="UP000281170">
    <property type="component" value="Plasmid 24"/>
</dbReference>
<protein>
    <submittedName>
        <fullName evidence="7">Endoglucanase E-4</fullName>
        <ecNumber evidence="7">3.2.1.4</ecNumber>
    </submittedName>
</protein>
<dbReference type="KEGG" id="ladl:NCTC12735_01692"/>
<dbReference type="Gene3D" id="1.50.10.10">
    <property type="match status" value="1"/>
</dbReference>
<accession>A0A0W0R2M4</accession>
<dbReference type="GO" id="GO:0000272">
    <property type="term" value="P:polysaccharide catabolic process"/>
    <property type="evidence" value="ECO:0007669"/>
    <property type="project" value="UniProtKB-KW"/>
</dbReference>